<proteinExistence type="predicted"/>
<feature type="compositionally biased region" description="Polar residues" evidence="1">
    <location>
        <begin position="43"/>
        <end position="53"/>
    </location>
</feature>
<dbReference type="Proteomes" id="UP000299102">
    <property type="component" value="Unassembled WGS sequence"/>
</dbReference>
<sequence>MTSTADTIATCRMSDDHPQTAAPPQVTSAHAHRTSASRCGRNAGNTSSIGSTLRSRECAGRGALHVRRPPGATDRLVPDALVRWCAARVGADKQTDGARGDDKQHRTINLYDREDASGRGRSVVGRRSPVAGRRSPVAGRRSPVAGRRSPVAVVAIVISIAF</sequence>
<gene>
    <name evidence="2" type="ORF">EVAR_98317_1</name>
</gene>
<comment type="caution">
    <text evidence="2">The sequence shown here is derived from an EMBL/GenBank/DDBJ whole genome shotgun (WGS) entry which is preliminary data.</text>
</comment>
<organism evidence="2 3">
    <name type="scientific">Eumeta variegata</name>
    <name type="common">Bagworm moth</name>
    <name type="synonym">Eumeta japonica</name>
    <dbReference type="NCBI Taxonomy" id="151549"/>
    <lineage>
        <taxon>Eukaryota</taxon>
        <taxon>Metazoa</taxon>
        <taxon>Ecdysozoa</taxon>
        <taxon>Arthropoda</taxon>
        <taxon>Hexapoda</taxon>
        <taxon>Insecta</taxon>
        <taxon>Pterygota</taxon>
        <taxon>Neoptera</taxon>
        <taxon>Endopterygota</taxon>
        <taxon>Lepidoptera</taxon>
        <taxon>Glossata</taxon>
        <taxon>Ditrysia</taxon>
        <taxon>Tineoidea</taxon>
        <taxon>Psychidae</taxon>
        <taxon>Oiketicinae</taxon>
        <taxon>Eumeta</taxon>
    </lineage>
</organism>
<evidence type="ECO:0000256" key="1">
    <source>
        <dbReference type="SAM" id="MobiDB-lite"/>
    </source>
</evidence>
<dbReference type="EMBL" id="BGZK01000787">
    <property type="protein sequence ID" value="GBP60421.1"/>
    <property type="molecule type" value="Genomic_DNA"/>
</dbReference>
<keyword evidence="3" id="KW-1185">Reference proteome</keyword>
<evidence type="ECO:0000313" key="2">
    <source>
        <dbReference type="EMBL" id="GBP60421.1"/>
    </source>
</evidence>
<feature type="compositionally biased region" description="Low complexity" evidence="1">
    <location>
        <begin position="119"/>
        <end position="137"/>
    </location>
</feature>
<accession>A0A4C1X9D2</accession>
<evidence type="ECO:0000313" key="3">
    <source>
        <dbReference type="Proteomes" id="UP000299102"/>
    </source>
</evidence>
<dbReference type="AlphaFoldDB" id="A0A4C1X9D2"/>
<feature type="region of interest" description="Disordered" evidence="1">
    <location>
        <begin position="113"/>
        <end position="145"/>
    </location>
</feature>
<protein>
    <submittedName>
        <fullName evidence="2">Uncharacterized protein</fullName>
    </submittedName>
</protein>
<name>A0A4C1X9D2_EUMVA</name>
<feature type="region of interest" description="Disordered" evidence="1">
    <location>
        <begin position="1"/>
        <end position="53"/>
    </location>
</feature>
<reference evidence="2 3" key="1">
    <citation type="journal article" date="2019" name="Commun. Biol.">
        <title>The bagworm genome reveals a unique fibroin gene that provides high tensile strength.</title>
        <authorList>
            <person name="Kono N."/>
            <person name="Nakamura H."/>
            <person name="Ohtoshi R."/>
            <person name="Tomita M."/>
            <person name="Numata K."/>
            <person name="Arakawa K."/>
        </authorList>
    </citation>
    <scope>NUCLEOTIDE SEQUENCE [LARGE SCALE GENOMIC DNA]</scope>
</reference>